<proteinExistence type="predicted"/>
<accession>A0A8H7PW33</accession>
<dbReference type="EMBL" id="JAEPQZ010000005">
    <property type="protein sequence ID" value="KAG2181422.1"/>
    <property type="molecule type" value="Genomic_DNA"/>
</dbReference>
<keyword evidence="4" id="KW-0472">Membrane</keyword>
<keyword evidence="3" id="KW-0119">Carbohydrate metabolism</keyword>
<dbReference type="GO" id="GO:0016740">
    <property type="term" value="F:transferase activity"/>
    <property type="evidence" value="ECO:0007669"/>
    <property type="project" value="UniProtKB-KW"/>
</dbReference>
<protein>
    <submittedName>
        <fullName evidence="5">Uncharacterized protein</fullName>
    </submittedName>
</protein>
<evidence type="ECO:0000256" key="4">
    <source>
        <dbReference type="SAM" id="Phobius"/>
    </source>
</evidence>
<gene>
    <name evidence="5" type="ORF">INT43_009005</name>
</gene>
<dbReference type="OrthoDB" id="1882547at2759"/>
<keyword evidence="1" id="KW-0808">Transferase</keyword>
<reference evidence="5" key="1">
    <citation type="submission" date="2020-12" db="EMBL/GenBank/DDBJ databases">
        <title>Metabolic potential, ecology and presence of endohyphal bacteria is reflected in genomic diversity of Mucoromycotina.</title>
        <authorList>
            <person name="Muszewska A."/>
            <person name="Okrasinska A."/>
            <person name="Steczkiewicz K."/>
            <person name="Drgas O."/>
            <person name="Orlowska M."/>
            <person name="Perlinska-Lenart U."/>
            <person name="Aleksandrzak-Piekarczyk T."/>
            <person name="Szatraj K."/>
            <person name="Zielenkiewicz U."/>
            <person name="Pilsyk S."/>
            <person name="Malc E."/>
            <person name="Mieczkowski P."/>
            <person name="Kruszewska J.S."/>
            <person name="Biernat P."/>
            <person name="Pawlowska J."/>
        </authorList>
    </citation>
    <scope>NUCLEOTIDE SEQUENCE</scope>
    <source>
        <strain evidence="5">WA0000067209</strain>
    </source>
</reference>
<dbReference type="Pfam" id="PF10250">
    <property type="entry name" value="O-FucT"/>
    <property type="match status" value="1"/>
</dbReference>
<dbReference type="GO" id="GO:0006004">
    <property type="term" value="P:fucose metabolic process"/>
    <property type="evidence" value="ECO:0007669"/>
    <property type="project" value="UniProtKB-KW"/>
</dbReference>
<evidence type="ECO:0000256" key="1">
    <source>
        <dbReference type="ARBA" id="ARBA00022679"/>
    </source>
</evidence>
<dbReference type="CDD" id="cd11296">
    <property type="entry name" value="O-FucT_like"/>
    <property type="match status" value="1"/>
</dbReference>
<dbReference type="PANTHER" id="PTHR36050">
    <property type="entry name" value="O-FUCOSYLTRANSFERASE 30"/>
    <property type="match status" value="1"/>
</dbReference>
<evidence type="ECO:0000313" key="6">
    <source>
        <dbReference type="Proteomes" id="UP000654370"/>
    </source>
</evidence>
<feature type="transmembrane region" description="Helical" evidence="4">
    <location>
        <begin position="12"/>
        <end position="30"/>
    </location>
</feature>
<dbReference type="AlphaFoldDB" id="A0A8H7PW33"/>
<name>A0A8H7PW33_MORIS</name>
<keyword evidence="2" id="KW-0294">Fucose metabolism</keyword>
<evidence type="ECO:0000256" key="2">
    <source>
        <dbReference type="ARBA" id="ARBA00023253"/>
    </source>
</evidence>
<sequence length="426" mass="48388">MATTLGSPRFALLLAIIGFISFSLVSYIYISTIPTDASPVVKKYDHHGEKFLAYLPHSGLSNQRTELENALLLASYLNRTLVVPPAFLGKMQGWHNGDSMNQNLNDKTEPQPWWYQCHDKKASSHGPCNARSNYLSVPWDFLHESMANLDIPMRHIQHFSMENVQKWLTLDDDEIYNYQDTSVYSWKVCDRPKSKCPKGYDGKGHQYDTQWTVGDLRKIPHTLIQVQGIFGANRIGVTGREHVIKRSTIRTALAYRNPLLDAVTENIVNELGGKHNFLAIHVRMGDWQFLGAVRKNLAINIKFLENELAKMGCNETSTPQCPNPPKIYLATDAKNPRKNENLAPLFERFPNTAIINDFQHLLVPLEKTKEIAQPPQKSVLRFMFPIIDSMVPANAKAFNGTNGSTYSKYIERLHKVYKPTKYVAAS</sequence>
<dbReference type="Gene3D" id="3.40.50.11350">
    <property type="match status" value="1"/>
</dbReference>
<dbReference type="PANTHER" id="PTHR36050:SF1">
    <property type="entry name" value="O-FUCOSYLTRANSFERASE 30"/>
    <property type="match status" value="1"/>
</dbReference>
<organism evidence="5 6">
    <name type="scientific">Mortierella isabellina</name>
    <name type="common">Filamentous fungus</name>
    <name type="synonym">Umbelopsis isabellina</name>
    <dbReference type="NCBI Taxonomy" id="91625"/>
    <lineage>
        <taxon>Eukaryota</taxon>
        <taxon>Fungi</taxon>
        <taxon>Fungi incertae sedis</taxon>
        <taxon>Mucoromycota</taxon>
        <taxon>Mucoromycotina</taxon>
        <taxon>Umbelopsidomycetes</taxon>
        <taxon>Umbelopsidales</taxon>
        <taxon>Umbelopsidaceae</taxon>
        <taxon>Umbelopsis</taxon>
    </lineage>
</organism>
<evidence type="ECO:0000313" key="5">
    <source>
        <dbReference type="EMBL" id="KAG2181422.1"/>
    </source>
</evidence>
<dbReference type="Proteomes" id="UP000654370">
    <property type="component" value="Unassembled WGS sequence"/>
</dbReference>
<dbReference type="InterPro" id="IPR019378">
    <property type="entry name" value="GDP-Fuc_O-FucTrfase"/>
</dbReference>
<comment type="caution">
    <text evidence="5">The sequence shown here is derived from an EMBL/GenBank/DDBJ whole genome shotgun (WGS) entry which is preliminary data.</text>
</comment>
<keyword evidence="4" id="KW-0812">Transmembrane</keyword>
<keyword evidence="6" id="KW-1185">Reference proteome</keyword>
<evidence type="ECO:0000256" key="3">
    <source>
        <dbReference type="ARBA" id="ARBA00023277"/>
    </source>
</evidence>
<keyword evidence="4" id="KW-1133">Transmembrane helix</keyword>